<proteinExistence type="predicted"/>
<evidence type="ECO:0000313" key="1">
    <source>
        <dbReference type="EMBL" id="ATI41155.1"/>
    </source>
</evidence>
<dbReference type="OrthoDB" id="4891072at2"/>
<name>A0A291LXI6_9RHOB</name>
<organism evidence="1 2">
    <name type="scientific">Pacificitalea manganoxidans</name>
    <dbReference type="NCBI Taxonomy" id="1411902"/>
    <lineage>
        <taxon>Bacteria</taxon>
        <taxon>Pseudomonadati</taxon>
        <taxon>Pseudomonadota</taxon>
        <taxon>Alphaproteobacteria</taxon>
        <taxon>Rhodobacterales</taxon>
        <taxon>Paracoccaceae</taxon>
        <taxon>Pacificitalea</taxon>
    </lineage>
</organism>
<dbReference type="KEGG" id="cmag:CBW24_03480"/>
<gene>
    <name evidence="1" type="ORF">CBW24_03480</name>
</gene>
<reference evidence="1 2" key="1">
    <citation type="submission" date="2017-05" db="EMBL/GenBank/DDBJ databases">
        <title>Comparative genomic and metabolic analysis of manganese-oxidizing mechanisms in Celeribater manganoxidans DY25T: its adaption to the environment of polymetallic nodule.</title>
        <authorList>
            <person name="Wang X."/>
        </authorList>
    </citation>
    <scope>NUCLEOTIDE SEQUENCE [LARGE SCALE GENOMIC DNA]</scope>
    <source>
        <strain evidence="1 2">DY25</strain>
    </source>
</reference>
<protein>
    <submittedName>
        <fullName evidence="1">Uncharacterized protein</fullName>
    </submittedName>
</protein>
<dbReference type="EMBL" id="CP021404">
    <property type="protein sequence ID" value="ATI41155.1"/>
    <property type="molecule type" value="Genomic_DNA"/>
</dbReference>
<sequence length="572" mass="64027">MTAALHQYDATGRPTLRNPQVLMRPERLAAMQPSRLSGTWSVMNRMIAERWDIRLERMDVDAEANGTILYSIRIGDHEFSFIAFSRAPNPEARTGRIIGRSWDMMGTLNEGPATADTIEAARREIPLLYRGRATPNALVWCRSNRSMRVFNGVLDALCDGRQPQVEDLNQVCYLMRNTGLDGNGTFGTRAFPALGPDHPLGGMLQAQILNAYLMRELSCDLVEHLAKLRSDRAVPLDPAIRRYIGVGNGSALGLIFYVQKHPRLLNSWITARETAIAEALALKLDAGDLRISRLADLLRRAIRFRREDRMMYETFASSAEVAADLETLLPRLEELFETGQIDGADRAYPLDTLARDCAERMQPESYECFLSLIMELTPDVADAGARDVSGADELDVDVSATVGALRDLIRRDYGWALEIDMQAEGARDYVWYKSATAEEPRRGLRSEVPEARDLGLDLVRATQKLSADLDSAPAEEGLARFLLRHPEHRFYVARAQSLATARYHTPMANIDAADFTPIDLVRLMNVALHGIDKTRDYLQRNLRGVLFHGAPTRDDLRAGAGADWFFPGEPQQ</sequence>
<accession>A0A291LXI6</accession>
<dbReference type="RefSeq" id="WP_097372693.1">
    <property type="nucleotide sequence ID" value="NZ_CP021404.1"/>
</dbReference>
<dbReference type="AlphaFoldDB" id="A0A291LXI6"/>
<evidence type="ECO:0000313" key="2">
    <source>
        <dbReference type="Proteomes" id="UP000219050"/>
    </source>
</evidence>
<dbReference type="Proteomes" id="UP000219050">
    <property type="component" value="Chromosome"/>
</dbReference>
<keyword evidence="2" id="KW-1185">Reference proteome</keyword>